<evidence type="ECO:0000313" key="5">
    <source>
        <dbReference type="EMBL" id="SNB78279.1"/>
    </source>
</evidence>
<gene>
    <name evidence="5" type="ORF">SAMN06265338_10996</name>
</gene>
<dbReference type="NCBIfam" id="NF011936">
    <property type="entry name" value="PRK15407.1"/>
    <property type="match status" value="1"/>
</dbReference>
<dbReference type="PANTHER" id="PTHR30244">
    <property type="entry name" value="TRANSAMINASE"/>
    <property type="match status" value="1"/>
</dbReference>
<reference evidence="6" key="1">
    <citation type="submission" date="2017-06" db="EMBL/GenBank/DDBJ databases">
        <authorList>
            <person name="Varghese N."/>
            <person name="Submissions S."/>
        </authorList>
    </citation>
    <scope>NUCLEOTIDE SEQUENCE [LARGE SCALE GENOMIC DNA]</scope>
    <source>
        <strain evidence="6">DSM 137</strain>
    </source>
</reference>
<keyword evidence="6" id="KW-1185">Reference proteome</keyword>
<protein>
    <submittedName>
        <fullName evidence="5">CDP-6-deoxy-D-xylo-4-hexulose-3-dehydrase</fullName>
    </submittedName>
</protein>
<dbReference type="Gene3D" id="3.90.1150.10">
    <property type="entry name" value="Aspartate Aminotransferase, domain 1"/>
    <property type="match status" value="1"/>
</dbReference>
<dbReference type="Proteomes" id="UP000198418">
    <property type="component" value="Unassembled WGS sequence"/>
</dbReference>
<proteinExistence type="inferred from homology"/>
<dbReference type="GO" id="GO:0000271">
    <property type="term" value="P:polysaccharide biosynthetic process"/>
    <property type="evidence" value="ECO:0007669"/>
    <property type="project" value="TreeGrafter"/>
</dbReference>
<dbReference type="PIRSF" id="PIRSF000390">
    <property type="entry name" value="PLP_StrS"/>
    <property type="match status" value="1"/>
</dbReference>
<sequence length="446" mass="48425">MQPKDSPEAAALRAQILDLVGRYHDLAHRRPAFSPGAGAPVSGRVYGAREMQTLVDSALDFWLTTGRFNDAFEQKLAARVGARYALTVNSGSSANLVAFSALTSPRLKERAIQPGDEVITCATGFPTTINPAMLWGAIPVFVDVDIPTYNIDIGALESAVGPKTKAVMVAHTLGNPFDVKAIKALCHKHNLWLIEDCCDALGATVDGQHVGTFGDVGTLSFYPAHHITMGEGGAVFTSNPLLAKIMESFRDWGRDCYCAPGKDATCAKRYGWKLGDLPPGYDHKYVYSHLGFNLKITDMQAAVGLAQLERLEDFIAARRRNFDRLRQGLRSLEDVLILPEATPGTEPSWFGFPITLRETAPVTRDALAQHLNAEKIGTRLLFGGNLVRQPYMKGRDIRIAGSLANADIVVDRTFWIGVYPGLEAGHIDHMIASIGAALRQPASQSA</sequence>
<dbReference type="InterPro" id="IPR000653">
    <property type="entry name" value="DegT/StrS_aminotransferase"/>
</dbReference>
<dbReference type="Gene3D" id="3.40.640.10">
    <property type="entry name" value="Type I PLP-dependent aspartate aminotransferase-like (Major domain)"/>
    <property type="match status" value="1"/>
</dbReference>
<evidence type="ECO:0000313" key="6">
    <source>
        <dbReference type="Proteomes" id="UP000198418"/>
    </source>
</evidence>
<organism evidence="5 6">
    <name type="scientific">Rhodoblastus acidophilus</name>
    <name type="common">Rhodopseudomonas acidophila</name>
    <dbReference type="NCBI Taxonomy" id="1074"/>
    <lineage>
        <taxon>Bacteria</taxon>
        <taxon>Pseudomonadati</taxon>
        <taxon>Pseudomonadota</taxon>
        <taxon>Alphaproteobacteria</taxon>
        <taxon>Hyphomicrobiales</taxon>
        <taxon>Rhodoblastaceae</taxon>
        <taxon>Rhodoblastus</taxon>
    </lineage>
</organism>
<dbReference type="EMBL" id="FYDG01000009">
    <property type="protein sequence ID" value="SNB78279.1"/>
    <property type="molecule type" value="Genomic_DNA"/>
</dbReference>
<evidence type="ECO:0000256" key="2">
    <source>
        <dbReference type="ARBA" id="ARBA00022898"/>
    </source>
</evidence>
<dbReference type="Pfam" id="PF01041">
    <property type="entry name" value="DegT_DnrJ_EryC1"/>
    <property type="match status" value="1"/>
</dbReference>
<dbReference type="InterPro" id="IPR015421">
    <property type="entry name" value="PyrdxlP-dep_Trfase_major"/>
</dbReference>
<name>A0A212RZU0_RHOAC</name>
<accession>A0A212RZU0</accession>
<dbReference type="InterPro" id="IPR015422">
    <property type="entry name" value="PyrdxlP-dep_Trfase_small"/>
</dbReference>
<evidence type="ECO:0000256" key="4">
    <source>
        <dbReference type="RuleBase" id="RU004508"/>
    </source>
</evidence>
<dbReference type="OrthoDB" id="9768668at2"/>
<comment type="similarity">
    <text evidence="3 4">Belongs to the DegT/DnrJ/EryC1 family.</text>
</comment>
<dbReference type="GO" id="GO:0030170">
    <property type="term" value="F:pyridoxal phosphate binding"/>
    <property type="evidence" value="ECO:0007669"/>
    <property type="project" value="TreeGrafter"/>
</dbReference>
<comment type="cofactor">
    <cofactor evidence="1">
        <name>pyridoxal 5'-phosphate</name>
        <dbReference type="ChEBI" id="CHEBI:597326"/>
    </cofactor>
</comment>
<evidence type="ECO:0000256" key="3">
    <source>
        <dbReference type="ARBA" id="ARBA00037999"/>
    </source>
</evidence>
<dbReference type="PANTHER" id="PTHR30244:SF34">
    <property type="entry name" value="DTDP-4-AMINO-4,6-DIDEOXYGALACTOSE TRANSAMINASE"/>
    <property type="match status" value="1"/>
</dbReference>
<dbReference type="InterPro" id="IPR015424">
    <property type="entry name" value="PyrdxlP-dep_Trfase"/>
</dbReference>
<dbReference type="RefSeq" id="WP_088521627.1">
    <property type="nucleotide sequence ID" value="NZ_FYDG01000009.1"/>
</dbReference>
<dbReference type="SUPFAM" id="SSF53383">
    <property type="entry name" value="PLP-dependent transferases"/>
    <property type="match status" value="1"/>
</dbReference>
<dbReference type="GO" id="GO:0008483">
    <property type="term" value="F:transaminase activity"/>
    <property type="evidence" value="ECO:0007669"/>
    <property type="project" value="TreeGrafter"/>
</dbReference>
<dbReference type="FunFam" id="3.40.640.10:FF:000079">
    <property type="entry name" value="LPS biosynthesis protein"/>
    <property type="match status" value="1"/>
</dbReference>
<dbReference type="CDD" id="cd00616">
    <property type="entry name" value="AHBA_syn"/>
    <property type="match status" value="1"/>
</dbReference>
<evidence type="ECO:0000256" key="1">
    <source>
        <dbReference type="ARBA" id="ARBA00001933"/>
    </source>
</evidence>
<dbReference type="AlphaFoldDB" id="A0A212RZU0"/>
<keyword evidence="2 4" id="KW-0663">Pyridoxal phosphate</keyword>